<evidence type="ECO:0000313" key="2">
    <source>
        <dbReference type="EMBL" id="KAG6958716.1"/>
    </source>
</evidence>
<name>A0A8T1UDB9_9STRA</name>
<dbReference type="EMBL" id="JAENGZ010000471">
    <property type="protein sequence ID" value="KAG6958716.1"/>
    <property type="molecule type" value="Genomic_DNA"/>
</dbReference>
<evidence type="ECO:0000256" key="1">
    <source>
        <dbReference type="SAM" id="MobiDB-lite"/>
    </source>
</evidence>
<evidence type="ECO:0000313" key="3">
    <source>
        <dbReference type="Proteomes" id="UP000688947"/>
    </source>
</evidence>
<sequence length="62" mass="7224">MRMLDVMKGIVCKAAEQSENQDRMKRMRTSPPRRESWLILMLPNVTSASECSTNSRKKETHE</sequence>
<proteinExistence type="predicted"/>
<feature type="region of interest" description="Disordered" evidence="1">
    <location>
        <begin position="16"/>
        <end position="35"/>
    </location>
</feature>
<organism evidence="2 3">
    <name type="scientific">Phytophthora cactorum</name>
    <dbReference type="NCBI Taxonomy" id="29920"/>
    <lineage>
        <taxon>Eukaryota</taxon>
        <taxon>Sar</taxon>
        <taxon>Stramenopiles</taxon>
        <taxon>Oomycota</taxon>
        <taxon>Peronosporomycetes</taxon>
        <taxon>Peronosporales</taxon>
        <taxon>Peronosporaceae</taxon>
        <taxon>Phytophthora</taxon>
    </lineage>
</organism>
<dbReference type="AlphaFoldDB" id="A0A8T1UDB9"/>
<protein>
    <submittedName>
        <fullName evidence="2">Uncharacterized protein</fullName>
    </submittedName>
</protein>
<dbReference type="Proteomes" id="UP000688947">
    <property type="component" value="Unassembled WGS sequence"/>
</dbReference>
<comment type="caution">
    <text evidence="2">The sequence shown here is derived from an EMBL/GenBank/DDBJ whole genome shotgun (WGS) entry which is preliminary data.</text>
</comment>
<gene>
    <name evidence="2" type="ORF">JG687_00009217</name>
</gene>
<accession>A0A8T1UDB9</accession>
<reference evidence="2" key="1">
    <citation type="submission" date="2021-01" db="EMBL/GenBank/DDBJ databases">
        <title>Phytophthora aleatoria, a newly-described species from Pinus radiata is distinct from Phytophthora cactorum isolates based on comparative genomics.</title>
        <authorList>
            <person name="Mcdougal R."/>
            <person name="Panda P."/>
            <person name="Williams N."/>
            <person name="Studholme D.J."/>
        </authorList>
    </citation>
    <scope>NUCLEOTIDE SEQUENCE</scope>
    <source>
        <strain evidence="2">NZFS 3830</strain>
    </source>
</reference>